<organism evidence="2">
    <name type="scientific">mine drainage metagenome</name>
    <dbReference type="NCBI Taxonomy" id="410659"/>
    <lineage>
        <taxon>unclassified sequences</taxon>
        <taxon>metagenomes</taxon>
        <taxon>ecological metagenomes</taxon>
    </lineage>
</organism>
<accession>T0ZKB6</accession>
<gene>
    <name evidence="2" type="ORF">B2A_14620</name>
</gene>
<name>T0ZKB6_9ZZZZ</name>
<comment type="caution">
    <text evidence="2">The sequence shown here is derived from an EMBL/GenBank/DDBJ whole genome shotgun (WGS) entry which is preliminary data.</text>
</comment>
<protein>
    <submittedName>
        <fullName evidence="2">4-diphosphocytidyl-2-C-methyl-D-erythritol kinase</fullName>
    </submittedName>
</protein>
<dbReference type="EMBL" id="AUZZ01010620">
    <property type="protein sequence ID" value="EQD29174.1"/>
    <property type="molecule type" value="Genomic_DNA"/>
</dbReference>
<dbReference type="AlphaFoldDB" id="T0ZKB6"/>
<feature type="domain" description="GHMP kinase C-terminal" evidence="1">
    <location>
        <begin position="1"/>
        <end position="45"/>
    </location>
</feature>
<proteinExistence type="predicted"/>
<feature type="non-terminal residue" evidence="2">
    <location>
        <position position="1"/>
    </location>
</feature>
<keyword evidence="2" id="KW-0418">Kinase</keyword>
<keyword evidence="2" id="KW-0808">Transferase</keyword>
<reference evidence="2" key="2">
    <citation type="journal article" date="2014" name="ISME J.">
        <title>Microbial stratification in low pH oxic and suboxic macroscopic growths along an acid mine drainage.</title>
        <authorList>
            <person name="Mendez-Garcia C."/>
            <person name="Mesa V."/>
            <person name="Sprenger R.R."/>
            <person name="Richter M."/>
            <person name="Diez M.S."/>
            <person name="Solano J."/>
            <person name="Bargiela R."/>
            <person name="Golyshina O.V."/>
            <person name="Manteca A."/>
            <person name="Ramos J.L."/>
            <person name="Gallego J.R."/>
            <person name="Llorente I."/>
            <person name="Martins Dos Santos V.A."/>
            <person name="Jensen O.N."/>
            <person name="Pelaez A.I."/>
            <person name="Sanchez J."/>
            <person name="Ferrer M."/>
        </authorList>
    </citation>
    <scope>NUCLEOTIDE SEQUENCE</scope>
</reference>
<sequence>EVAEALDWLAQHAPARLTGTGSCIFAPAASSSEAQHIAARVPDRWRSFIARGLNVSPLRALLPT</sequence>
<evidence type="ECO:0000313" key="2">
    <source>
        <dbReference type="EMBL" id="EQD29174.1"/>
    </source>
</evidence>
<dbReference type="Pfam" id="PF08544">
    <property type="entry name" value="GHMP_kinases_C"/>
    <property type="match status" value="1"/>
</dbReference>
<reference evidence="2" key="1">
    <citation type="submission" date="2013-08" db="EMBL/GenBank/DDBJ databases">
        <authorList>
            <person name="Mendez C."/>
            <person name="Richter M."/>
            <person name="Ferrer M."/>
            <person name="Sanchez J."/>
        </authorList>
    </citation>
    <scope>NUCLEOTIDE SEQUENCE</scope>
</reference>
<dbReference type="GO" id="GO:0016301">
    <property type="term" value="F:kinase activity"/>
    <property type="evidence" value="ECO:0007669"/>
    <property type="project" value="UniProtKB-KW"/>
</dbReference>
<dbReference type="InterPro" id="IPR036554">
    <property type="entry name" value="GHMP_kinase_C_sf"/>
</dbReference>
<evidence type="ECO:0000259" key="1">
    <source>
        <dbReference type="Pfam" id="PF08544"/>
    </source>
</evidence>
<dbReference type="InterPro" id="IPR013750">
    <property type="entry name" value="GHMP_kinase_C_dom"/>
</dbReference>
<dbReference type="Gene3D" id="3.30.70.890">
    <property type="entry name" value="GHMP kinase, C-terminal domain"/>
    <property type="match status" value="1"/>
</dbReference>
<dbReference type="SUPFAM" id="SSF55060">
    <property type="entry name" value="GHMP Kinase, C-terminal domain"/>
    <property type="match status" value="1"/>
</dbReference>